<dbReference type="InterPro" id="IPR013083">
    <property type="entry name" value="Znf_RING/FYVE/PHD"/>
</dbReference>
<evidence type="ECO:0000256" key="6">
    <source>
        <dbReference type="ARBA" id="ARBA00022786"/>
    </source>
</evidence>
<dbReference type="PROSITE" id="PS51873">
    <property type="entry name" value="TRIAD"/>
    <property type="match status" value="1"/>
</dbReference>
<gene>
    <name evidence="11" type="ORF">V6N12_044874</name>
</gene>
<dbReference type="SMART" id="SM00647">
    <property type="entry name" value="IBR"/>
    <property type="match status" value="2"/>
</dbReference>
<keyword evidence="3" id="KW-0479">Metal-binding</keyword>
<evidence type="ECO:0000313" key="11">
    <source>
        <dbReference type="EMBL" id="KAK8480122.1"/>
    </source>
</evidence>
<dbReference type="CDD" id="cd20335">
    <property type="entry name" value="BRcat_RBR"/>
    <property type="match status" value="1"/>
</dbReference>
<dbReference type="InterPro" id="IPR051628">
    <property type="entry name" value="LUBAC_E3_Ligases"/>
</dbReference>
<dbReference type="InterPro" id="IPR013087">
    <property type="entry name" value="Znf_C2H2_type"/>
</dbReference>
<dbReference type="Gene3D" id="3.30.40.10">
    <property type="entry name" value="Zinc/RING finger domain, C3HC4 (zinc finger)"/>
    <property type="match status" value="1"/>
</dbReference>
<evidence type="ECO:0000256" key="8">
    <source>
        <dbReference type="PROSITE-ProRule" id="PRU00175"/>
    </source>
</evidence>
<evidence type="ECO:0000259" key="9">
    <source>
        <dbReference type="PROSITE" id="PS50089"/>
    </source>
</evidence>
<comment type="caution">
    <text evidence="11">The sequence shown here is derived from an EMBL/GenBank/DDBJ whole genome shotgun (WGS) entry which is preliminary data.</text>
</comment>
<sequence length="418" mass="46935">MSPLPEIVNTLFTGADCFLEENENGSCRVRISANATKTVAELRRPVEELMNGRTVKHASLTPSILQHLFSRDGINLLRSLQRETRTYISFDRRSLNVRIFGSSDDAAAVAEQKLIQSLLSYHESKQLEVRLRGRGLPPDMMKEVVKKFGPDLHGLKEKIPGAEFTLNTRHHIILIRGDKDMKQKVEEIVLEIAKAGRDLAERSDGEVTCPICLCEVEDGYLLEGCSHLFCRLCLVEQCESAIRNLDIFPVCCAHQDCKAPILLTDLKSILSTEKFEELFRASLGAFVASSGGAYRFCPSPDCPSVYRVAGPDTLGEPFVCGACYAETCTRCHLEYHPYLSCEKYREFKEDPDSSLKEWCKGKDQVKTCPVCGYTIEKIDGCNHIECKCGRHVCWVCLEFFSSSDDCYGHLRAVHMAII</sequence>
<evidence type="ECO:0000256" key="1">
    <source>
        <dbReference type="ARBA" id="ARBA00004906"/>
    </source>
</evidence>
<dbReference type="Pfam" id="PF24638">
    <property type="entry name" value="KH_DEAH11_1st"/>
    <property type="match status" value="1"/>
</dbReference>
<evidence type="ECO:0000256" key="3">
    <source>
        <dbReference type="ARBA" id="ARBA00022723"/>
    </source>
</evidence>
<keyword evidence="5 8" id="KW-0863">Zinc-finger</keyword>
<evidence type="ECO:0000256" key="5">
    <source>
        <dbReference type="ARBA" id="ARBA00022771"/>
    </source>
</evidence>
<dbReference type="Proteomes" id="UP001472677">
    <property type="component" value="Unassembled WGS sequence"/>
</dbReference>
<evidence type="ECO:0000256" key="4">
    <source>
        <dbReference type="ARBA" id="ARBA00022737"/>
    </source>
</evidence>
<keyword evidence="4" id="KW-0677">Repeat</keyword>
<dbReference type="PROSITE" id="PS50089">
    <property type="entry name" value="ZF_RING_2"/>
    <property type="match status" value="1"/>
</dbReference>
<dbReference type="InterPro" id="IPR056247">
    <property type="entry name" value="KH_DEAH11/12_2nd"/>
</dbReference>
<dbReference type="InterPro" id="IPR056245">
    <property type="entry name" value="KH_DEAH11/12"/>
</dbReference>
<protein>
    <submittedName>
        <fullName evidence="11">Uncharacterized protein</fullName>
    </submittedName>
</protein>
<dbReference type="Pfam" id="PF24471">
    <property type="entry name" value="KH_DEAH11"/>
    <property type="match status" value="1"/>
</dbReference>
<keyword evidence="6" id="KW-0833">Ubl conjugation pathway</keyword>
<dbReference type="Gene3D" id="1.20.120.1750">
    <property type="match status" value="1"/>
</dbReference>
<evidence type="ECO:0000259" key="10">
    <source>
        <dbReference type="PROSITE" id="PS51873"/>
    </source>
</evidence>
<dbReference type="InterPro" id="IPR044066">
    <property type="entry name" value="TRIAD_supradom"/>
</dbReference>
<dbReference type="Pfam" id="PF24641">
    <property type="entry name" value="KH_DEAH11_2nd"/>
    <property type="match status" value="1"/>
</dbReference>
<organism evidence="11 12">
    <name type="scientific">Hibiscus sabdariffa</name>
    <name type="common">roselle</name>
    <dbReference type="NCBI Taxonomy" id="183260"/>
    <lineage>
        <taxon>Eukaryota</taxon>
        <taxon>Viridiplantae</taxon>
        <taxon>Streptophyta</taxon>
        <taxon>Embryophyta</taxon>
        <taxon>Tracheophyta</taxon>
        <taxon>Spermatophyta</taxon>
        <taxon>Magnoliopsida</taxon>
        <taxon>eudicotyledons</taxon>
        <taxon>Gunneridae</taxon>
        <taxon>Pentapetalae</taxon>
        <taxon>rosids</taxon>
        <taxon>malvids</taxon>
        <taxon>Malvales</taxon>
        <taxon>Malvaceae</taxon>
        <taxon>Malvoideae</taxon>
        <taxon>Hibiscus</taxon>
    </lineage>
</organism>
<keyword evidence="12" id="KW-1185">Reference proteome</keyword>
<evidence type="ECO:0000256" key="2">
    <source>
        <dbReference type="ARBA" id="ARBA00022679"/>
    </source>
</evidence>
<feature type="domain" description="RING-type" evidence="10">
    <location>
        <begin position="205"/>
        <end position="413"/>
    </location>
</feature>
<proteinExistence type="predicted"/>
<dbReference type="InterPro" id="IPR002867">
    <property type="entry name" value="IBR_dom"/>
</dbReference>
<comment type="pathway">
    <text evidence="1">Protein modification; protein ubiquitination.</text>
</comment>
<dbReference type="InterPro" id="IPR017907">
    <property type="entry name" value="Znf_RING_CS"/>
</dbReference>
<dbReference type="PANTHER" id="PTHR22770">
    <property type="entry name" value="UBIQUITIN CONJUGATING ENZYME 7 INTERACTING PROTEIN-RELATED"/>
    <property type="match status" value="1"/>
</dbReference>
<dbReference type="PROSITE" id="PS00518">
    <property type="entry name" value="ZF_RING_1"/>
    <property type="match status" value="1"/>
</dbReference>
<dbReference type="PANTHER" id="PTHR22770:SF13">
    <property type="entry name" value="RING-TYPE DOMAIN-CONTAINING PROTEIN"/>
    <property type="match status" value="1"/>
</dbReference>
<keyword evidence="7" id="KW-0862">Zinc</keyword>
<evidence type="ECO:0000256" key="7">
    <source>
        <dbReference type="ARBA" id="ARBA00022833"/>
    </source>
</evidence>
<dbReference type="InterPro" id="IPR056246">
    <property type="entry name" value="KH_DEAH11/12_1st"/>
</dbReference>
<dbReference type="EMBL" id="JBBPBM010002109">
    <property type="protein sequence ID" value="KAK8480122.1"/>
    <property type="molecule type" value="Genomic_DNA"/>
</dbReference>
<accession>A0ABR1ZIQ1</accession>
<dbReference type="PROSITE" id="PS00028">
    <property type="entry name" value="ZINC_FINGER_C2H2_1"/>
    <property type="match status" value="1"/>
</dbReference>
<feature type="domain" description="RING-type" evidence="9">
    <location>
        <begin position="209"/>
        <end position="251"/>
    </location>
</feature>
<name>A0ABR1ZIQ1_9ROSI</name>
<evidence type="ECO:0000313" key="12">
    <source>
        <dbReference type="Proteomes" id="UP001472677"/>
    </source>
</evidence>
<keyword evidence="2" id="KW-0808">Transferase</keyword>
<dbReference type="SUPFAM" id="SSF57850">
    <property type="entry name" value="RING/U-box"/>
    <property type="match status" value="3"/>
</dbReference>
<dbReference type="InterPro" id="IPR001841">
    <property type="entry name" value="Znf_RING"/>
</dbReference>
<reference evidence="11 12" key="1">
    <citation type="journal article" date="2024" name="G3 (Bethesda)">
        <title>Genome assembly of Hibiscus sabdariffa L. provides insights into metabolisms of medicinal natural products.</title>
        <authorList>
            <person name="Kim T."/>
        </authorList>
    </citation>
    <scope>NUCLEOTIDE SEQUENCE [LARGE SCALE GENOMIC DNA]</scope>
    <source>
        <strain evidence="11">TK-2024</strain>
        <tissue evidence="11">Old leaves</tissue>
    </source>
</reference>
<dbReference type="Pfam" id="PF01485">
    <property type="entry name" value="IBR"/>
    <property type="match status" value="1"/>
</dbReference>
<dbReference type="Pfam" id="PF26200">
    <property type="entry name" value="Rcat_RNF216"/>
    <property type="match status" value="1"/>
</dbReference>